<dbReference type="RefSeq" id="WP_107652728.1">
    <property type="nucleotide sequence ID" value="NZ_PZJX01000060.1"/>
</dbReference>
<proteinExistence type="predicted"/>
<organism evidence="1 2">
    <name type="scientific">Mesorhizobium helmanticense</name>
    <dbReference type="NCBI Taxonomy" id="1776423"/>
    <lineage>
        <taxon>Bacteria</taxon>
        <taxon>Pseudomonadati</taxon>
        <taxon>Pseudomonadota</taxon>
        <taxon>Alphaproteobacteria</taxon>
        <taxon>Hyphomicrobiales</taxon>
        <taxon>Phyllobacteriaceae</taxon>
        <taxon>Mesorhizobium</taxon>
    </lineage>
</organism>
<dbReference type="InterPro" id="IPR023393">
    <property type="entry name" value="START-like_dom_sf"/>
</dbReference>
<keyword evidence="2" id="KW-1185">Reference proteome</keyword>
<comment type="caution">
    <text evidence="1">The sequence shown here is derived from an EMBL/GenBank/DDBJ whole genome shotgun (WGS) entry which is preliminary data.</text>
</comment>
<evidence type="ECO:0008006" key="3">
    <source>
        <dbReference type="Google" id="ProtNLM"/>
    </source>
</evidence>
<dbReference type="SUPFAM" id="SSF55961">
    <property type="entry name" value="Bet v1-like"/>
    <property type="match status" value="1"/>
</dbReference>
<reference evidence="1 2" key="1">
    <citation type="submission" date="2018-03" db="EMBL/GenBank/DDBJ databases">
        <title>Genome sequence of the symbiotic type strain Mesorhizobium helmanticense CSLC115NT isolated from Lotus corniculatus nodules.</title>
        <authorList>
            <person name="Sannazzaro A.I."/>
            <person name="Torres Tejerizo G.A."/>
            <person name="Dip D."/>
            <person name="Caballero M."/>
            <person name="Pistorio M."/>
            <person name="Estrella M.J."/>
        </authorList>
    </citation>
    <scope>NUCLEOTIDE SEQUENCE [LARGE SCALE GENOMIC DNA]</scope>
    <source>
        <strain evidence="1 2">CSLC115N</strain>
    </source>
</reference>
<dbReference type="EMBL" id="PZJX01000060">
    <property type="protein sequence ID" value="PTE06656.1"/>
    <property type="molecule type" value="Genomic_DNA"/>
</dbReference>
<gene>
    <name evidence="1" type="ORF">C9427_30480</name>
</gene>
<dbReference type="Gene3D" id="3.30.530.20">
    <property type="match status" value="1"/>
</dbReference>
<name>A0A2T4ILZ6_9HYPH</name>
<dbReference type="Proteomes" id="UP000240259">
    <property type="component" value="Unassembled WGS sequence"/>
</dbReference>
<evidence type="ECO:0000313" key="1">
    <source>
        <dbReference type="EMBL" id="PTE06656.1"/>
    </source>
</evidence>
<evidence type="ECO:0000313" key="2">
    <source>
        <dbReference type="Proteomes" id="UP000240259"/>
    </source>
</evidence>
<sequence length="149" mass="16862">MRDLCITHPVAADPASIMDAIWSGAEWQARWTPIHSFAVRYDDGLHQAAEIVLDWEGRQTQMQVVRFRTHPLRIDFFCPRPPDPLVHQSGRWAVETVQGTNVVVASRRITLAQLSGEEEAAFQLRLDSYAERLSQRLTLILSHFAGVSA</sequence>
<protein>
    <recommendedName>
        <fullName evidence="3">SRPBCC family protein</fullName>
    </recommendedName>
</protein>
<dbReference type="AlphaFoldDB" id="A0A2T4ILZ6"/>
<accession>A0A2T4ILZ6</accession>